<proteinExistence type="predicted"/>
<reference evidence="1 2" key="1">
    <citation type="journal article" date="2022" name="Plant J.">
        <title>Chromosome-level genome of Camellia lanceoleosa provides a valuable resource for understanding genome evolution and self-incompatibility.</title>
        <authorList>
            <person name="Gong W."/>
            <person name="Xiao S."/>
            <person name="Wang L."/>
            <person name="Liao Z."/>
            <person name="Chang Y."/>
            <person name="Mo W."/>
            <person name="Hu G."/>
            <person name="Li W."/>
            <person name="Zhao G."/>
            <person name="Zhu H."/>
            <person name="Hu X."/>
            <person name="Ji K."/>
            <person name="Xiang X."/>
            <person name="Song Q."/>
            <person name="Yuan D."/>
            <person name="Jin S."/>
            <person name="Zhang L."/>
        </authorList>
    </citation>
    <scope>NUCLEOTIDE SEQUENCE [LARGE SCALE GENOMIC DNA]</scope>
    <source>
        <strain evidence="1">SQ_2022a</strain>
    </source>
</reference>
<organism evidence="1 2">
    <name type="scientific">Camellia lanceoleosa</name>
    <dbReference type="NCBI Taxonomy" id="1840588"/>
    <lineage>
        <taxon>Eukaryota</taxon>
        <taxon>Viridiplantae</taxon>
        <taxon>Streptophyta</taxon>
        <taxon>Embryophyta</taxon>
        <taxon>Tracheophyta</taxon>
        <taxon>Spermatophyta</taxon>
        <taxon>Magnoliopsida</taxon>
        <taxon>eudicotyledons</taxon>
        <taxon>Gunneridae</taxon>
        <taxon>Pentapetalae</taxon>
        <taxon>asterids</taxon>
        <taxon>Ericales</taxon>
        <taxon>Theaceae</taxon>
        <taxon>Camellia</taxon>
    </lineage>
</organism>
<keyword evidence="2" id="KW-1185">Reference proteome</keyword>
<name>A0ACC0FTV4_9ERIC</name>
<evidence type="ECO:0000313" key="2">
    <source>
        <dbReference type="Proteomes" id="UP001060215"/>
    </source>
</evidence>
<comment type="caution">
    <text evidence="1">The sequence shown here is derived from an EMBL/GenBank/DDBJ whole genome shotgun (WGS) entry which is preliminary data.</text>
</comment>
<dbReference type="EMBL" id="CM045770">
    <property type="protein sequence ID" value="KAI7992180.1"/>
    <property type="molecule type" value="Genomic_DNA"/>
</dbReference>
<evidence type="ECO:0000313" key="1">
    <source>
        <dbReference type="EMBL" id="KAI7992180.1"/>
    </source>
</evidence>
<gene>
    <name evidence="1" type="ORF">LOK49_LG12G01254</name>
</gene>
<protein>
    <submittedName>
        <fullName evidence="1">Casein kinase 1-like protein HD16</fullName>
    </submittedName>
</protein>
<sequence>MITVETHGGRKWKPAACDTQVRMQNSAIMLYSSNFNPISCEETIEIAIQDKQDRQNVSPRFCRWNLGKIIGKLKSVELSIEGSIEVNPDKLVETVIERYFVELPANAQGSVEQREKVLKVEPVSTWDRLPANVTDVAVNVVESSLDCWQPDSPMVVRLNGRQQGRMKKLVNPSHMQATSENDLDKTNKSANVSVTSSGGRLLDVGGSFMKTVNGPTKDVKGMDWDSKLGDEQFDNKICDTLPKGSDVDNVVVAKQEATVVDIEGIGSDGFDRLKDIRLSPDMTSLVINAYTAILMELQGKGASRQDSGETLYVFSSICSVQLGNSPIYKLERKLGKGDFGQVYVGRRVTGGSGCRRIFVEVALKLEHRKSKGCSYGPPSEWQVYSTLNGCYGIPLVHYKGHQGDYHILLYARRHFLFPPLNIEEYNDRVMAVVRCEALDAMLQKLLNENCLTQEESYLFNVKKVINGNWKVY</sequence>
<accession>A0ACC0FTV4</accession>
<dbReference type="Proteomes" id="UP001060215">
    <property type="component" value="Chromosome 13"/>
</dbReference>